<dbReference type="Proteomes" id="UP000070092">
    <property type="component" value="Unassembled WGS sequence"/>
</dbReference>
<name>A0A133KMF0_BIFBI</name>
<feature type="region of interest" description="Disordered" evidence="1">
    <location>
        <begin position="1"/>
        <end position="38"/>
    </location>
</feature>
<dbReference type="EMBL" id="LRPO01000043">
    <property type="protein sequence ID" value="KWZ80648.1"/>
    <property type="molecule type" value="Genomic_DNA"/>
</dbReference>
<evidence type="ECO:0000256" key="1">
    <source>
        <dbReference type="SAM" id="MobiDB-lite"/>
    </source>
</evidence>
<evidence type="ECO:0000313" key="3">
    <source>
        <dbReference type="Proteomes" id="UP000070092"/>
    </source>
</evidence>
<accession>A0A133KMF0</accession>
<reference evidence="2 3" key="1">
    <citation type="submission" date="2016-01" db="EMBL/GenBank/DDBJ databases">
        <authorList>
            <person name="Oliw E.H."/>
        </authorList>
    </citation>
    <scope>NUCLEOTIDE SEQUENCE [LARGE SCALE GENOMIC DNA]</scope>
    <source>
        <strain evidence="2 3">MJR8628B</strain>
    </source>
</reference>
<gene>
    <name evidence="2" type="ORF">HMPREF3196_01648</name>
</gene>
<comment type="caution">
    <text evidence="2">The sequence shown here is derived from an EMBL/GenBank/DDBJ whole genome shotgun (WGS) entry which is preliminary data.</text>
</comment>
<proteinExistence type="predicted"/>
<evidence type="ECO:0000313" key="2">
    <source>
        <dbReference type="EMBL" id="KWZ80648.1"/>
    </source>
</evidence>
<organism evidence="2 3">
    <name type="scientific">Bifidobacterium bifidum</name>
    <dbReference type="NCBI Taxonomy" id="1681"/>
    <lineage>
        <taxon>Bacteria</taxon>
        <taxon>Bacillati</taxon>
        <taxon>Actinomycetota</taxon>
        <taxon>Actinomycetes</taxon>
        <taxon>Bifidobacteriales</taxon>
        <taxon>Bifidobacteriaceae</taxon>
        <taxon>Bifidobacterium</taxon>
    </lineage>
</organism>
<sequence length="65" mass="7082">MRGHPALESCGFRPGSTQAPTPRNADRCPNEPEAPPRNAIRLQNPARLLIPRCIARSGCVPRPGR</sequence>
<protein>
    <submittedName>
        <fullName evidence="2">Uncharacterized protein</fullName>
    </submittedName>
</protein>
<dbReference type="AlphaFoldDB" id="A0A133KMF0"/>